<evidence type="ECO:0000313" key="2">
    <source>
        <dbReference type="EMBL" id="ORX50650.1"/>
    </source>
</evidence>
<dbReference type="OrthoDB" id="6358435at2759"/>
<reference evidence="2 3" key="1">
    <citation type="submission" date="2016-08" db="EMBL/GenBank/DDBJ databases">
        <title>Genomes of anaerobic fungi encode conserved fungal cellulosomes for biomass hydrolysis.</title>
        <authorList>
            <consortium name="DOE Joint Genome Institute"/>
            <person name="Haitjema C.H."/>
            <person name="Gilmore S.P."/>
            <person name="Henske J.K."/>
            <person name="Solomon K.V."/>
            <person name="De Groot R."/>
            <person name="Kuo A."/>
            <person name="Mondo S.J."/>
            <person name="Salamov A.A."/>
            <person name="Labutti K."/>
            <person name="Zhao Z."/>
            <person name="Chiniquy J."/>
            <person name="Barry K."/>
            <person name="Brewer H.M."/>
            <person name="Purvine S.O."/>
            <person name="Wright A.T."/>
            <person name="Boxma B."/>
            <person name="Van Alen T."/>
            <person name="Hackstein J.H."/>
            <person name="Baker S.E."/>
            <person name="Grigoriev I.V."/>
            <person name="O'Malley M.A."/>
        </authorList>
    </citation>
    <scope>NUCLEOTIDE SEQUENCE [LARGE SCALE GENOMIC DNA]</scope>
    <source>
        <strain evidence="3">finn</strain>
    </source>
</reference>
<evidence type="ECO:0000256" key="1">
    <source>
        <dbReference type="SAM" id="Coils"/>
    </source>
</evidence>
<dbReference type="GO" id="GO:0005634">
    <property type="term" value="C:nucleus"/>
    <property type="evidence" value="ECO:0007669"/>
    <property type="project" value="TreeGrafter"/>
</dbReference>
<reference evidence="2 3" key="2">
    <citation type="submission" date="2016-08" db="EMBL/GenBank/DDBJ databases">
        <title>Pervasive Adenine N6-methylation of Active Genes in Fungi.</title>
        <authorList>
            <consortium name="DOE Joint Genome Institute"/>
            <person name="Mondo S.J."/>
            <person name="Dannebaum R.O."/>
            <person name="Kuo R.C."/>
            <person name="Labutti K."/>
            <person name="Haridas S."/>
            <person name="Kuo A."/>
            <person name="Salamov A."/>
            <person name="Ahrendt S.R."/>
            <person name="Lipzen A."/>
            <person name="Sullivan W."/>
            <person name="Andreopoulos W.B."/>
            <person name="Clum A."/>
            <person name="Lindquist E."/>
            <person name="Daum C."/>
            <person name="Ramamoorthy G.K."/>
            <person name="Gryganskyi A."/>
            <person name="Culley D."/>
            <person name="Magnuson J.K."/>
            <person name="James T.Y."/>
            <person name="O'Malley M.A."/>
            <person name="Stajich J.E."/>
            <person name="Spatafora J.W."/>
            <person name="Visel A."/>
            <person name="Grigoriev I.V."/>
        </authorList>
    </citation>
    <scope>NUCLEOTIDE SEQUENCE [LARGE SCALE GENOMIC DNA]</scope>
    <source>
        <strain evidence="3">finn</strain>
    </source>
</reference>
<feature type="coiled-coil region" evidence="1">
    <location>
        <begin position="251"/>
        <end position="285"/>
    </location>
</feature>
<dbReference type="PANTHER" id="PTHR31728">
    <property type="entry name" value="ABRAXAS FAMILY MEMBER"/>
    <property type="match status" value="1"/>
</dbReference>
<dbReference type="Proteomes" id="UP000193719">
    <property type="component" value="Unassembled WGS sequence"/>
</dbReference>
<accession>A0A1Y1V9K3</accession>
<proteinExistence type="predicted"/>
<keyword evidence="1" id="KW-0175">Coiled coil</keyword>
<dbReference type="PANTHER" id="PTHR31728:SF5">
    <property type="entry name" value="OS07G0540200 PROTEIN"/>
    <property type="match status" value="1"/>
</dbReference>
<protein>
    <submittedName>
        <fullName evidence="2">Uncharacterized protein</fullName>
    </submittedName>
</protein>
<evidence type="ECO:0000313" key="3">
    <source>
        <dbReference type="Proteomes" id="UP000193719"/>
    </source>
</evidence>
<dbReference type="Pfam" id="PF21125">
    <property type="entry name" value="MPN_2A_DUB_like"/>
    <property type="match status" value="1"/>
</dbReference>
<organism evidence="2 3">
    <name type="scientific">Piromyces finnis</name>
    <dbReference type="NCBI Taxonomy" id="1754191"/>
    <lineage>
        <taxon>Eukaryota</taxon>
        <taxon>Fungi</taxon>
        <taxon>Fungi incertae sedis</taxon>
        <taxon>Chytridiomycota</taxon>
        <taxon>Chytridiomycota incertae sedis</taxon>
        <taxon>Neocallimastigomycetes</taxon>
        <taxon>Neocallimastigales</taxon>
        <taxon>Neocallimastigaceae</taxon>
        <taxon>Piromyces</taxon>
    </lineage>
</organism>
<comment type="caution">
    <text evidence="2">The sequence shown here is derived from an EMBL/GenBank/DDBJ whole genome shotgun (WGS) entry which is preliminary data.</text>
</comment>
<dbReference type="InterPro" id="IPR023238">
    <property type="entry name" value="FAM175"/>
</dbReference>
<dbReference type="EMBL" id="MCFH01000020">
    <property type="protein sequence ID" value="ORX50650.1"/>
    <property type="molecule type" value="Genomic_DNA"/>
</dbReference>
<keyword evidence="3" id="KW-1185">Reference proteome</keyword>
<dbReference type="GO" id="GO:0031593">
    <property type="term" value="F:polyubiquitin modification-dependent protein binding"/>
    <property type="evidence" value="ECO:0007669"/>
    <property type="project" value="TreeGrafter"/>
</dbReference>
<dbReference type="STRING" id="1754191.A0A1Y1V9K3"/>
<gene>
    <name evidence="2" type="ORF">BCR36DRAFT_412147</name>
</gene>
<dbReference type="AlphaFoldDB" id="A0A1Y1V9K3"/>
<name>A0A1Y1V9K3_9FUNG</name>
<sequence>MNSNVNFNDFGINSPTSSNSNKNNIYISGALMASLFKNFHIYGNNTDGLLFGSINYNVWDVHSDEISTSVKTDQIIVINSFEILKNNLLGINNNPFFENEKNQQSELSQILEKNKNQQLLGYFRFRSNSNVKPSLKEISNIFYIKNTLKVNTIEHIPILGIFNLTANKNHTTYKYEYCFYSHTEINGFEKIPILITNMVESSHEKYKNFITTAPSNNLSSLNKLQNVFDISSNRDCVKQQEQLFENISELTKSTLEEIEKNRKIKEQLEREIEELEKNKPEKIIF</sequence>